<keyword evidence="6 12" id="KW-1133">Transmembrane helix</keyword>
<dbReference type="PROSITE" id="PS50261">
    <property type="entry name" value="G_PROTEIN_RECEP_F2_4"/>
    <property type="match status" value="1"/>
</dbReference>
<dbReference type="PANTHER" id="PTHR47154:SF2">
    <property type="entry name" value="G-PROTEIN COUPLED RECEPTOR MTH-RELATED"/>
    <property type="match status" value="1"/>
</dbReference>
<feature type="transmembrane region" description="Helical" evidence="12">
    <location>
        <begin position="461"/>
        <end position="482"/>
    </location>
</feature>
<dbReference type="InterPro" id="IPR023311">
    <property type="entry name" value="Methusela_ecto_dom_2"/>
</dbReference>
<evidence type="ECO:0000256" key="10">
    <source>
        <dbReference type="ARBA" id="ARBA00023224"/>
    </source>
</evidence>
<accession>A0A7G3ACR5</accession>
<feature type="chain" id="PRO_5028815682" evidence="13">
    <location>
        <begin position="25"/>
        <end position="552"/>
    </location>
</feature>
<evidence type="ECO:0000256" key="1">
    <source>
        <dbReference type="ARBA" id="ARBA00004651"/>
    </source>
</evidence>
<feature type="transmembrane region" description="Helical" evidence="12">
    <location>
        <begin position="257"/>
        <end position="278"/>
    </location>
</feature>
<evidence type="ECO:0000256" key="13">
    <source>
        <dbReference type="SAM" id="SignalP"/>
    </source>
</evidence>
<dbReference type="Pfam" id="PF06652">
    <property type="entry name" value="Methuselah_N"/>
    <property type="match status" value="1"/>
</dbReference>
<dbReference type="Gene3D" id="1.20.1070.10">
    <property type="entry name" value="Rhodopsin 7-helix transmembrane proteins"/>
    <property type="match status" value="1"/>
</dbReference>
<reference evidence="15" key="1">
    <citation type="journal article" date="2020" name="BMC">
        <title>Leishmania infection induces a limited differential gene expression in the sand fly midgut.</title>
        <authorList>
            <person name="Coutinho-Abreu I.V."/>
            <person name="Serafim T.D."/>
            <person name="Meneses C."/>
            <person name="Kamhawi S."/>
            <person name="Oliveira F."/>
            <person name="Valenzuela J.G."/>
        </authorList>
    </citation>
    <scope>NUCLEOTIDE SEQUENCE</scope>
    <source>
        <strain evidence="15">Jacobina</strain>
        <tissue evidence="15">Midgut</tissue>
    </source>
</reference>
<dbReference type="InterPro" id="IPR010596">
    <property type="entry name" value="Methuselah_N_dom"/>
</dbReference>
<feature type="region of interest" description="Disordered" evidence="11">
    <location>
        <begin position="501"/>
        <end position="552"/>
    </location>
</feature>
<feature type="transmembrane region" description="Helical" evidence="12">
    <location>
        <begin position="434"/>
        <end position="455"/>
    </location>
</feature>
<proteinExistence type="inferred from homology"/>
<evidence type="ECO:0000256" key="6">
    <source>
        <dbReference type="ARBA" id="ARBA00022989"/>
    </source>
</evidence>
<evidence type="ECO:0000256" key="7">
    <source>
        <dbReference type="ARBA" id="ARBA00023040"/>
    </source>
</evidence>
<feature type="transmembrane region" description="Helical" evidence="12">
    <location>
        <begin position="329"/>
        <end position="352"/>
    </location>
</feature>
<feature type="compositionally biased region" description="Low complexity" evidence="11">
    <location>
        <begin position="503"/>
        <end position="516"/>
    </location>
</feature>
<dbReference type="CDD" id="cd15039">
    <property type="entry name" value="7tmB3_Methuselah-like"/>
    <property type="match status" value="1"/>
</dbReference>
<dbReference type="AlphaFoldDB" id="A0A7G3ACR5"/>
<dbReference type="Gene3D" id="2.170.180.11">
    <property type="entry name" value="Methuselah ectodomain, domain 2"/>
    <property type="match status" value="1"/>
</dbReference>
<keyword evidence="8 12" id="KW-0472">Membrane</keyword>
<dbReference type="Gene3D" id="2.30.160.11">
    <property type="match status" value="1"/>
</dbReference>
<keyword evidence="4 12" id="KW-0812">Transmembrane</keyword>
<evidence type="ECO:0000256" key="11">
    <source>
        <dbReference type="SAM" id="MobiDB-lite"/>
    </source>
</evidence>
<comment type="similarity">
    <text evidence="2">Belongs to the G-protein coupled receptor 2 family. Mth subfamily.</text>
</comment>
<evidence type="ECO:0000256" key="5">
    <source>
        <dbReference type="ARBA" id="ARBA00022729"/>
    </source>
</evidence>
<dbReference type="PANTHER" id="PTHR47154">
    <property type="entry name" value="G-PROTEIN COUPLED RECEPTOR MTH-RELATED"/>
    <property type="match status" value="1"/>
</dbReference>
<evidence type="ECO:0000256" key="8">
    <source>
        <dbReference type="ARBA" id="ARBA00023136"/>
    </source>
</evidence>
<dbReference type="EMBL" id="GITU01003178">
    <property type="protein sequence ID" value="MBC1171881.1"/>
    <property type="molecule type" value="Transcribed_RNA"/>
</dbReference>
<name>A0A7G3ACR5_LUTLO</name>
<dbReference type="InterPro" id="IPR036272">
    <property type="entry name" value="Methuselah_N_sf"/>
</dbReference>
<feature type="compositionally biased region" description="Polar residues" evidence="11">
    <location>
        <begin position="517"/>
        <end position="541"/>
    </location>
</feature>
<evidence type="ECO:0000256" key="9">
    <source>
        <dbReference type="ARBA" id="ARBA00023170"/>
    </source>
</evidence>
<evidence type="ECO:0000256" key="2">
    <source>
        <dbReference type="ARBA" id="ARBA00008979"/>
    </source>
</evidence>
<dbReference type="GO" id="GO:0008528">
    <property type="term" value="F:G protein-coupled peptide receptor activity"/>
    <property type="evidence" value="ECO:0007669"/>
    <property type="project" value="TreeGrafter"/>
</dbReference>
<dbReference type="GeneID" id="129792929"/>
<dbReference type="GO" id="GO:0005886">
    <property type="term" value="C:plasma membrane"/>
    <property type="evidence" value="ECO:0007669"/>
    <property type="project" value="UniProtKB-SubCell"/>
</dbReference>
<keyword evidence="5 13" id="KW-0732">Signal</keyword>
<organism evidence="15">
    <name type="scientific">Lutzomyia longipalpis</name>
    <name type="common">Sand fly</name>
    <dbReference type="NCBI Taxonomy" id="7200"/>
    <lineage>
        <taxon>Eukaryota</taxon>
        <taxon>Metazoa</taxon>
        <taxon>Ecdysozoa</taxon>
        <taxon>Arthropoda</taxon>
        <taxon>Hexapoda</taxon>
        <taxon>Insecta</taxon>
        <taxon>Pterygota</taxon>
        <taxon>Neoptera</taxon>
        <taxon>Endopterygota</taxon>
        <taxon>Diptera</taxon>
        <taxon>Nematocera</taxon>
        <taxon>Psychodoidea</taxon>
        <taxon>Psychodidae</taxon>
        <taxon>Lutzomyia</taxon>
        <taxon>Lutzomyia</taxon>
    </lineage>
</organism>
<evidence type="ECO:0000256" key="3">
    <source>
        <dbReference type="ARBA" id="ARBA00022475"/>
    </source>
</evidence>
<sequence>MEKEKVAVVVVLALVLLQWCPVAPQTLVKDSLSVPCPYFDTINITGGVYDANGNILFDGILYQPDQYGTYDYEMVNRTLKFPVESHIRGCICNIKGNCVKYCCPRGYIYSHGECSRYNGSKPILLPIHEEDGNVTNEVNIEERFGIVYGKPCGAMYDLDPDAYPEEAYEIHYNGHLKVDKDSPKDKNEYCIALMNTQNSTVENPILTTKVFVCFPDQDSAKFVIYPIGMLLSVPFLVVTFLVYAIIPELRNLHGKCLMCYVLSLTIGYTLLSLIHLAVVKDGFPCTFVGFTAYFSFLISFFWLNVMCIDIWWTFRGVRGIQRDADRKKFIIYSVYAWGCAIVILSIALTLQFTDAIPNDLRPGIGAETCFLKSTKLTEFFYLYFPVIILISINLILFALTSIQIRKLQKETAAMNKGDSRRFNKMEADRDRFGLYLRLFIVMGVTWTMEVISWLIDPKSWIFYITDVCNCLQGFFIFMLFVWKPKIKKLIIKRYRSYRGLPVSSKTSRSSTRTSTSHVSMAATSSNNRYGMSTKSNNNSVSEKSHFMTEIGD</sequence>
<feature type="domain" description="G-protein coupled receptors family 2 profile 2" evidence="14">
    <location>
        <begin position="221"/>
        <end position="484"/>
    </location>
</feature>
<dbReference type="InterPro" id="IPR017981">
    <property type="entry name" value="GPCR_2-like_7TM"/>
</dbReference>
<dbReference type="RefSeq" id="XP_055688325.1">
    <property type="nucleotide sequence ID" value="XM_055832350.1"/>
</dbReference>
<keyword evidence="7" id="KW-0297">G-protein coupled receptor</keyword>
<evidence type="ECO:0000256" key="4">
    <source>
        <dbReference type="ARBA" id="ARBA00022692"/>
    </source>
</evidence>
<keyword evidence="9 15" id="KW-0675">Receptor</keyword>
<keyword evidence="10" id="KW-0807">Transducer</keyword>
<feature type="signal peptide" evidence="13">
    <location>
        <begin position="1"/>
        <end position="24"/>
    </location>
</feature>
<feature type="transmembrane region" description="Helical" evidence="12">
    <location>
        <begin position="290"/>
        <end position="308"/>
    </location>
</feature>
<evidence type="ECO:0000256" key="12">
    <source>
        <dbReference type="SAM" id="Phobius"/>
    </source>
</evidence>
<dbReference type="GO" id="GO:0007166">
    <property type="term" value="P:cell surface receptor signaling pathway"/>
    <property type="evidence" value="ECO:0007669"/>
    <property type="project" value="InterPro"/>
</dbReference>
<feature type="transmembrane region" description="Helical" evidence="12">
    <location>
        <begin position="380"/>
        <end position="399"/>
    </location>
</feature>
<evidence type="ECO:0000259" key="14">
    <source>
        <dbReference type="PROSITE" id="PS50261"/>
    </source>
</evidence>
<dbReference type="InterPro" id="IPR051384">
    <property type="entry name" value="Mth_GPCR"/>
</dbReference>
<feature type="transmembrane region" description="Helical" evidence="12">
    <location>
        <begin position="222"/>
        <end position="245"/>
    </location>
</feature>
<dbReference type="InterPro" id="IPR044860">
    <property type="entry name" value="Methusela_ecto_dom_1"/>
</dbReference>
<dbReference type="SUPFAM" id="SSF81321">
    <property type="entry name" value="Family A G protein-coupled receptor-like"/>
    <property type="match status" value="1"/>
</dbReference>
<dbReference type="SUPFAM" id="SSF63877">
    <property type="entry name" value="Methuselah ectodomain"/>
    <property type="match status" value="1"/>
</dbReference>
<keyword evidence="3" id="KW-1003">Cell membrane</keyword>
<dbReference type="VEuPathDB" id="VectorBase:LLONM1_004592"/>
<evidence type="ECO:0000313" key="15">
    <source>
        <dbReference type="EMBL" id="MBC1171881.1"/>
    </source>
</evidence>
<comment type="subcellular location">
    <subcellularLocation>
        <location evidence="1">Cell membrane</location>
        <topology evidence="1">Multi-pass membrane protein</topology>
    </subcellularLocation>
</comment>
<protein>
    <submittedName>
        <fullName evidence="15">Putative g protein-coupled receptor</fullName>
    </submittedName>
</protein>